<feature type="region of interest" description="Disordered" evidence="2">
    <location>
        <begin position="391"/>
        <end position="442"/>
    </location>
</feature>
<feature type="region of interest" description="Disordered" evidence="2">
    <location>
        <begin position="142"/>
        <end position="287"/>
    </location>
</feature>
<dbReference type="EMBL" id="JAPMOS010000008">
    <property type="protein sequence ID" value="KAJ4461375.1"/>
    <property type="molecule type" value="Genomic_DNA"/>
</dbReference>
<keyword evidence="4" id="KW-1185">Reference proteome</keyword>
<dbReference type="PANTHER" id="PTHR31809:SF0">
    <property type="entry name" value="BUD13 HOMOLOG"/>
    <property type="match status" value="1"/>
</dbReference>
<dbReference type="InterPro" id="IPR018609">
    <property type="entry name" value="Bud13"/>
</dbReference>
<accession>A0ABQ8UUZ6</accession>
<evidence type="ECO:0000313" key="4">
    <source>
        <dbReference type="Proteomes" id="UP001141327"/>
    </source>
</evidence>
<protein>
    <submittedName>
        <fullName evidence="3">Pre-mRNA-splicing factor CWC26</fullName>
    </submittedName>
</protein>
<dbReference type="Proteomes" id="UP001141327">
    <property type="component" value="Unassembled WGS sequence"/>
</dbReference>
<dbReference type="InterPro" id="IPR051112">
    <property type="entry name" value="CWC26_splicing_factor"/>
</dbReference>
<evidence type="ECO:0000313" key="3">
    <source>
        <dbReference type="EMBL" id="KAJ4461375.1"/>
    </source>
</evidence>
<comment type="caution">
    <text evidence="3">The sequence shown here is derived from an EMBL/GenBank/DDBJ whole genome shotgun (WGS) entry which is preliminary data.</text>
</comment>
<evidence type="ECO:0000256" key="2">
    <source>
        <dbReference type="SAM" id="MobiDB-lite"/>
    </source>
</evidence>
<organism evidence="3 4">
    <name type="scientific">Paratrimastix pyriformis</name>
    <dbReference type="NCBI Taxonomy" id="342808"/>
    <lineage>
        <taxon>Eukaryota</taxon>
        <taxon>Metamonada</taxon>
        <taxon>Preaxostyla</taxon>
        <taxon>Paratrimastigidae</taxon>
        <taxon>Paratrimastix</taxon>
    </lineage>
</organism>
<feature type="compositionally biased region" description="Basic and acidic residues" evidence="2">
    <location>
        <begin position="329"/>
        <end position="339"/>
    </location>
</feature>
<feature type="region of interest" description="Disordered" evidence="2">
    <location>
        <begin position="329"/>
        <end position="352"/>
    </location>
</feature>
<dbReference type="PANTHER" id="PTHR31809">
    <property type="entry name" value="BUD13 HOMOLOG"/>
    <property type="match status" value="1"/>
</dbReference>
<dbReference type="Pfam" id="PF09736">
    <property type="entry name" value="Bud13"/>
    <property type="match status" value="1"/>
</dbReference>
<proteinExistence type="inferred from homology"/>
<feature type="compositionally biased region" description="Basic and acidic residues" evidence="2">
    <location>
        <begin position="199"/>
        <end position="210"/>
    </location>
</feature>
<reference evidence="3" key="1">
    <citation type="journal article" date="2022" name="bioRxiv">
        <title>Genomics of Preaxostyla Flagellates Illuminates Evolutionary Transitions and the Path Towards Mitochondrial Loss.</title>
        <authorList>
            <person name="Novak L.V.F."/>
            <person name="Treitli S.C."/>
            <person name="Pyrih J."/>
            <person name="Halakuc P."/>
            <person name="Pipaliya S.V."/>
            <person name="Vacek V."/>
            <person name="Brzon O."/>
            <person name="Soukal P."/>
            <person name="Eme L."/>
            <person name="Dacks J.B."/>
            <person name="Karnkowska A."/>
            <person name="Elias M."/>
            <person name="Hampl V."/>
        </authorList>
    </citation>
    <scope>NUCLEOTIDE SEQUENCE</scope>
    <source>
        <strain evidence="3">RCP-MX</strain>
    </source>
</reference>
<gene>
    <name evidence="3" type="ORF">PAPYR_2436</name>
</gene>
<sequence length="471" mass="50981">MSVSQAEYLKRYLGGSEKKHTKKKKSASAKVRIVDEDAHLKTVLSSSERNAEDTVMAVAADDAPTLVEARELPSDLLPVAAPQQKASTRSGWVTIESADTDDAPVISIPKELRGDERLAAGAVKIRIDAGGDATVADEAATATAAAAAAASPDRRQPAPRRPRQSDGEDLSPPRASAKVARRASPSSGARAADLSPARGRGERHTERDLSPPRGPGASRGPRGDEDLSPPRGPQPQAPLAGDVDLSPPRPADGREPPPIPAAAETMSSGRKAGVATTAEYAAESERRAAVDEEMALQMGKGARTMLRDKTGRLMTDIESFVADQRLKEATAQERQRDMARGTAQKQAEAARAAELVAMEEAPFAREEDDEALNRERREALRWGDPMAAYVARERRKKAEKERKKKGLPAAPEGPQKKAYQGPYQPNRFNIPPGHLWDGRDRSNGFEQRLYQTQAAQSIRKDEAFNWSISEY</sequence>
<feature type="compositionally biased region" description="Low complexity" evidence="2">
    <location>
        <begin position="182"/>
        <end position="192"/>
    </location>
</feature>
<feature type="compositionally biased region" description="Low complexity" evidence="2">
    <location>
        <begin position="142"/>
        <end position="151"/>
    </location>
</feature>
<comment type="similarity">
    <text evidence="1">Belongs to the CWC26 family.</text>
</comment>
<name>A0ABQ8UUZ6_9EUKA</name>
<evidence type="ECO:0000256" key="1">
    <source>
        <dbReference type="ARBA" id="ARBA00011069"/>
    </source>
</evidence>